<accession>A0A1I3XYV0</accession>
<name>A0A1I3XYV0_9HYPH</name>
<protein>
    <submittedName>
        <fullName evidence="1">Uncharacterized protein</fullName>
    </submittedName>
</protein>
<sequence>MKAMPLAPHSKTAWTRRLFASRNAILIETPAILIETPRDRGTPCLEPTGAMAAGRVKPDAKINPVSSPMTEQNHDSPVPFANERAAGALERIAAALEALAPAPPKPCDFEASDAFVFSAPGIRLQPVARVNRVDMKLLRGIDRVRGLLTENTSRFANGFAANNALLWGARGMGKSSLVKAVHASVNAGLAANPELPPLKLIEIHREDIDSLPALMGLLRDAPFRFLVFCDDLSFDAADTNYKSLKAALEGGVEGRPRNVLFYATSNRRHILSREMVENERGTAINPGESVEEKVSLSDRFGLWLGFHSCSQDDYLAMVFGYADHFGLTGERSAIEHEALEWSLTRGSRSGRIAWQFIQDLAGRLGKTTE</sequence>
<dbReference type="AlphaFoldDB" id="A0A1I3XYV0"/>
<dbReference type="STRING" id="1612308.SAMN05444581_104178"/>
<dbReference type="Gene3D" id="3.40.50.300">
    <property type="entry name" value="P-loop containing nucleotide triphosphate hydrolases"/>
    <property type="match status" value="1"/>
</dbReference>
<dbReference type="InterPro" id="IPR027417">
    <property type="entry name" value="P-loop_NTPase"/>
</dbReference>
<dbReference type="PANTHER" id="PTHR42935">
    <property type="entry name" value="SLR0930 PROTEIN"/>
    <property type="match status" value="1"/>
</dbReference>
<dbReference type="Pfam" id="PF05673">
    <property type="entry name" value="DUF815"/>
    <property type="match status" value="1"/>
</dbReference>
<organism evidence="1 2">
    <name type="scientific">Methylocapsa palsarum</name>
    <dbReference type="NCBI Taxonomy" id="1612308"/>
    <lineage>
        <taxon>Bacteria</taxon>
        <taxon>Pseudomonadati</taxon>
        <taxon>Pseudomonadota</taxon>
        <taxon>Alphaproteobacteria</taxon>
        <taxon>Hyphomicrobiales</taxon>
        <taxon>Beijerinckiaceae</taxon>
        <taxon>Methylocapsa</taxon>
    </lineage>
</organism>
<keyword evidence="2" id="KW-1185">Reference proteome</keyword>
<reference evidence="1 2" key="1">
    <citation type="submission" date="2016-10" db="EMBL/GenBank/DDBJ databases">
        <authorList>
            <person name="de Groot N.N."/>
        </authorList>
    </citation>
    <scope>NUCLEOTIDE SEQUENCE [LARGE SCALE GENOMIC DNA]</scope>
    <source>
        <strain evidence="1 2">NE2</strain>
    </source>
</reference>
<dbReference type="SUPFAM" id="SSF52540">
    <property type="entry name" value="P-loop containing nucleoside triphosphate hydrolases"/>
    <property type="match status" value="1"/>
</dbReference>
<proteinExistence type="predicted"/>
<dbReference type="EMBL" id="FOSN01000004">
    <property type="protein sequence ID" value="SFK24710.1"/>
    <property type="molecule type" value="Genomic_DNA"/>
</dbReference>
<dbReference type="PANTHER" id="PTHR42935:SF1">
    <property type="entry name" value="SLR0930 PROTEIN"/>
    <property type="match status" value="1"/>
</dbReference>
<gene>
    <name evidence="1" type="ORF">SAMN05444581_104178</name>
</gene>
<dbReference type="Proteomes" id="UP000198755">
    <property type="component" value="Unassembled WGS sequence"/>
</dbReference>
<evidence type="ECO:0000313" key="2">
    <source>
        <dbReference type="Proteomes" id="UP000198755"/>
    </source>
</evidence>
<evidence type="ECO:0000313" key="1">
    <source>
        <dbReference type="EMBL" id="SFK24710.1"/>
    </source>
</evidence>
<dbReference type="InterPro" id="IPR008533">
    <property type="entry name" value="DUF815"/>
</dbReference>